<gene>
    <name evidence="3" type="ORF">COR50_16700</name>
</gene>
<evidence type="ECO:0000256" key="1">
    <source>
        <dbReference type="ARBA" id="ARBA00006817"/>
    </source>
</evidence>
<dbReference type="Proteomes" id="UP000220133">
    <property type="component" value="Chromosome"/>
</dbReference>
<dbReference type="SUPFAM" id="SSF55961">
    <property type="entry name" value="Bet v1-like"/>
    <property type="match status" value="1"/>
</dbReference>
<dbReference type="EMBL" id="CP023777">
    <property type="protein sequence ID" value="ATL48671.1"/>
    <property type="molecule type" value="Genomic_DNA"/>
</dbReference>
<sequence>MKDYKQYFTVSASPEEVYMALTNPFTIELWSGEKAIMSTEPGSEFSLWEDSITGINLDFEENKLLRQAWDFGGQEPASIVTIKLHTDKKGTSLELVHINIPDEDYDQIVYGWKHYYIGSIIEFFKED</sequence>
<dbReference type="Gene3D" id="3.30.530.20">
    <property type="match status" value="1"/>
</dbReference>
<evidence type="ECO:0000313" key="4">
    <source>
        <dbReference type="Proteomes" id="UP000220133"/>
    </source>
</evidence>
<organism evidence="3 4">
    <name type="scientific">Chitinophaga caeni</name>
    <dbReference type="NCBI Taxonomy" id="2029983"/>
    <lineage>
        <taxon>Bacteria</taxon>
        <taxon>Pseudomonadati</taxon>
        <taxon>Bacteroidota</taxon>
        <taxon>Chitinophagia</taxon>
        <taxon>Chitinophagales</taxon>
        <taxon>Chitinophagaceae</taxon>
        <taxon>Chitinophaga</taxon>
    </lineage>
</organism>
<dbReference type="RefSeq" id="WP_098195044.1">
    <property type="nucleotide sequence ID" value="NZ_CP023777.1"/>
</dbReference>
<dbReference type="InterPro" id="IPR013538">
    <property type="entry name" value="ASHA1/2-like_C"/>
</dbReference>
<dbReference type="InterPro" id="IPR023393">
    <property type="entry name" value="START-like_dom_sf"/>
</dbReference>
<feature type="domain" description="Activator of Hsp90 ATPase homologue 1/2-like C-terminal" evidence="2">
    <location>
        <begin position="12"/>
        <end position="116"/>
    </location>
</feature>
<evidence type="ECO:0000259" key="2">
    <source>
        <dbReference type="Pfam" id="PF08327"/>
    </source>
</evidence>
<comment type="similarity">
    <text evidence="1">Belongs to the AHA1 family.</text>
</comment>
<proteinExistence type="inferred from homology"/>
<dbReference type="KEGG" id="cbae:COR50_16700"/>
<name>A0A291QXM8_9BACT</name>
<accession>A0A291QXM8</accession>
<dbReference type="Pfam" id="PF08327">
    <property type="entry name" value="AHSA1"/>
    <property type="match status" value="1"/>
</dbReference>
<evidence type="ECO:0000313" key="3">
    <source>
        <dbReference type="EMBL" id="ATL48671.1"/>
    </source>
</evidence>
<dbReference type="AlphaFoldDB" id="A0A291QXM8"/>
<dbReference type="OrthoDB" id="1445093at2"/>
<protein>
    <submittedName>
        <fullName evidence="3">ATPase</fullName>
    </submittedName>
</protein>
<keyword evidence="4" id="KW-1185">Reference proteome</keyword>
<reference evidence="3 4" key="1">
    <citation type="submission" date="2017-10" db="EMBL/GenBank/DDBJ databases">
        <title>Paenichitinophaga pekingensis gen. nov., sp. nov., isolated from activated sludge.</title>
        <authorList>
            <person name="Jin D."/>
            <person name="Kong X."/>
            <person name="Deng Y."/>
            <person name="Bai Z."/>
        </authorList>
    </citation>
    <scope>NUCLEOTIDE SEQUENCE [LARGE SCALE GENOMIC DNA]</scope>
    <source>
        <strain evidence="3 4">13</strain>
    </source>
</reference>